<comment type="catalytic activity">
    <reaction evidence="5">
        <text>isopentenyl diphosphate + 2 oxidized [2Fe-2S]-[ferredoxin] + H2O = (2E)-4-hydroxy-3-methylbut-2-enyl diphosphate + 2 reduced [2Fe-2S]-[ferredoxin] + 2 H(+)</text>
        <dbReference type="Rhea" id="RHEA:24488"/>
        <dbReference type="Rhea" id="RHEA-COMP:10000"/>
        <dbReference type="Rhea" id="RHEA-COMP:10001"/>
        <dbReference type="ChEBI" id="CHEBI:15377"/>
        <dbReference type="ChEBI" id="CHEBI:15378"/>
        <dbReference type="ChEBI" id="CHEBI:33737"/>
        <dbReference type="ChEBI" id="CHEBI:33738"/>
        <dbReference type="ChEBI" id="CHEBI:128753"/>
        <dbReference type="ChEBI" id="CHEBI:128769"/>
        <dbReference type="EC" id="1.17.7.4"/>
    </reaction>
</comment>
<dbReference type="GO" id="GO:0046872">
    <property type="term" value="F:metal ion binding"/>
    <property type="evidence" value="ECO:0007669"/>
    <property type="project" value="UniProtKB-KW"/>
</dbReference>
<comment type="similarity">
    <text evidence="5">Belongs to the IspH family.</text>
</comment>
<comment type="caution">
    <text evidence="5">Lacks conserved residue(s) required for the propagation of feature annotation.</text>
</comment>
<dbReference type="Gene3D" id="3.40.50.11270">
    <property type="match status" value="1"/>
</dbReference>
<dbReference type="PANTHER" id="PTHR30426">
    <property type="entry name" value="4-HYDROXY-3-METHYLBUT-2-ENYL DIPHOSPHATE REDUCTASE"/>
    <property type="match status" value="1"/>
</dbReference>
<keyword evidence="4 5" id="KW-0411">Iron-sulfur</keyword>
<feature type="binding site" evidence="5">
    <location>
        <position position="264"/>
    </location>
    <ligand>
        <name>isopentenyl diphosphate</name>
        <dbReference type="ChEBI" id="CHEBI:128769"/>
    </ligand>
</feature>
<proteinExistence type="inferred from homology"/>
<dbReference type="RefSeq" id="WP_083050191.1">
    <property type="nucleotide sequence ID" value="NZ_MWQY01000009.1"/>
</dbReference>
<comment type="caution">
    <text evidence="6">The sequence shown here is derived from an EMBL/GenBank/DDBJ whole genome shotgun (WGS) entry which is preliminary data.</text>
</comment>
<feature type="binding site" evidence="5">
    <location>
        <position position="223"/>
    </location>
    <ligand>
        <name>isopentenyl diphosphate</name>
        <dbReference type="ChEBI" id="CHEBI:128769"/>
    </ligand>
</feature>
<feature type="active site" description="Proton donor" evidence="5">
    <location>
        <position position="127"/>
    </location>
</feature>
<feature type="binding site" evidence="5">
    <location>
        <position position="193"/>
    </location>
    <ligand>
        <name>[4Fe-4S] cluster</name>
        <dbReference type="ChEBI" id="CHEBI:49883"/>
    </ligand>
</feature>
<dbReference type="EMBL" id="MWQY01000009">
    <property type="protein sequence ID" value="ORC35301.1"/>
    <property type="molecule type" value="Genomic_DNA"/>
</dbReference>
<sequence>MSVIFAREMGFCMGVRRAVALIEKELDKDKSGPLATYGPLIHNPQVVASYEARGVRSIKDPAEAQRGDRVVIRAHGVPGGVRRSLEERGAWIVDATCPKVALSIRKARQAEAEGRQVLLVGDAGHGEMLAVAGSLANPASAKVIADLQGARSVSLNTKVTLIAQTTFDEEIYGKIAEIICSRVEDCRVETSICPATRSRQEAVRQLAQEVDGIVVIGGKNSANTRRLYELALSTGIPAWHVEGPGDVPPEVGELKTVGISAGASTPDESIHQTADRILELQGEK</sequence>
<dbReference type="EC" id="1.17.7.4" evidence="5"/>
<keyword evidence="1 5" id="KW-0004">4Fe-4S</keyword>
<dbReference type="Proteomes" id="UP000192343">
    <property type="component" value="Unassembled WGS sequence"/>
</dbReference>
<feature type="binding site" evidence="5">
    <location>
        <position position="223"/>
    </location>
    <ligand>
        <name>(2E)-4-hydroxy-3-methylbut-2-enyl diphosphate</name>
        <dbReference type="ChEBI" id="CHEBI:128753"/>
    </ligand>
</feature>
<feature type="binding site" evidence="5">
    <location>
        <position position="125"/>
    </location>
    <ligand>
        <name>isopentenyl diphosphate</name>
        <dbReference type="ChEBI" id="CHEBI:128769"/>
    </ligand>
</feature>
<feature type="binding site" evidence="5">
    <location>
        <position position="97"/>
    </location>
    <ligand>
        <name>[4Fe-4S] cluster</name>
        <dbReference type="ChEBI" id="CHEBI:49883"/>
    </ligand>
</feature>
<feature type="binding site" evidence="5">
    <location>
        <position position="75"/>
    </location>
    <ligand>
        <name>(2E)-4-hydroxy-3-methylbut-2-enyl diphosphate</name>
        <dbReference type="ChEBI" id="CHEBI:128753"/>
    </ligand>
</feature>
<comment type="pathway">
    <text evidence="5">Isoprenoid biosynthesis; dimethylallyl diphosphate biosynthesis; dimethylallyl diphosphate from (2E)-4-hydroxy-3-methylbutenyl diphosphate: step 1/1.</text>
</comment>
<feature type="binding site" evidence="5">
    <location>
        <position position="221"/>
    </location>
    <ligand>
        <name>dimethylallyl diphosphate</name>
        <dbReference type="ChEBI" id="CHEBI:57623"/>
    </ligand>
</feature>
<reference evidence="6 7" key="1">
    <citation type="submission" date="2017-03" db="EMBL/GenBank/DDBJ databases">
        <title>Draft Genome sequence of Marispirochaeta sp. strain JC444.</title>
        <authorList>
            <person name="Shivani Y."/>
            <person name="Subhash Y."/>
            <person name="Sasikala C."/>
            <person name="Ramana C."/>
        </authorList>
    </citation>
    <scope>NUCLEOTIDE SEQUENCE [LARGE SCALE GENOMIC DNA]</scope>
    <source>
        <strain evidence="6 7">JC444</strain>
    </source>
</reference>
<feature type="binding site" evidence="5">
    <location>
        <position position="12"/>
    </location>
    <ligand>
        <name>[4Fe-4S] cluster</name>
        <dbReference type="ChEBI" id="CHEBI:49883"/>
    </ligand>
</feature>
<feature type="binding site" evidence="5">
    <location>
        <position position="75"/>
    </location>
    <ligand>
        <name>isopentenyl diphosphate</name>
        <dbReference type="ChEBI" id="CHEBI:128769"/>
    </ligand>
</feature>
<evidence type="ECO:0000313" key="6">
    <source>
        <dbReference type="EMBL" id="ORC35301.1"/>
    </source>
</evidence>
<dbReference type="AlphaFoldDB" id="A0A1Y1RXW3"/>
<dbReference type="UniPathway" id="UPA00059">
    <property type="reaction ID" value="UER00105"/>
</dbReference>
<dbReference type="GO" id="GO:0050992">
    <property type="term" value="P:dimethylallyl diphosphate biosynthetic process"/>
    <property type="evidence" value="ECO:0007669"/>
    <property type="project" value="UniProtKB-UniRule"/>
</dbReference>
<protein>
    <recommendedName>
        <fullName evidence="5">4-hydroxy-3-methylbut-2-enyl diphosphate reductase</fullName>
        <shortName evidence="5">HMBPP reductase</shortName>
        <ecNumber evidence="5">1.17.7.4</ecNumber>
    </recommendedName>
</protein>
<feature type="binding site" evidence="5">
    <location>
        <position position="75"/>
    </location>
    <ligand>
        <name>dimethylallyl diphosphate</name>
        <dbReference type="ChEBI" id="CHEBI:57623"/>
    </ligand>
</feature>
<feature type="binding site" evidence="5">
    <location>
        <position position="221"/>
    </location>
    <ligand>
        <name>(2E)-4-hydroxy-3-methylbut-2-enyl diphosphate</name>
        <dbReference type="ChEBI" id="CHEBI:128753"/>
    </ligand>
</feature>
<dbReference type="Gene3D" id="3.40.1010.20">
    <property type="entry name" value="4-hydroxy-3-methylbut-2-enyl diphosphate reductase, catalytic domain"/>
    <property type="match status" value="2"/>
</dbReference>
<evidence type="ECO:0000256" key="1">
    <source>
        <dbReference type="ARBA" id="ARBA00022485"/>
    </source>
</evidence>
<feature type="binding site" evidence="5">
    <location>
        <position position="165"/>
    </location>
    <ligand>
        <name>(2E)-4-hydroxy-3-methylbut-2-enyl diphosphate</name>
        <dbReference type="ChEBI" id="CHEBI:128753"/>
    </ligand>
</feature>
<feature type="binding site" evidence="5">
    <location>
        <position position="223"/>
    </location>
    <ligand>
        <name>dimethylallyl diphosphate</name>
        <dbReference type="ChEBI" id="CHEBI:57623"/>
    </ligand>
</feature>
<keyword evidence="2 5" id="KW-0479">Metal-binding</keyword>
<evidence type="ECO:0000256" key="2">
    <source>
        <dbReference type="ARBA" id="ARBA00022723"/>
    </source>
</evidence>
<dbReference type="Pfam" id="PF02401">
    <property type="entry name" value="LYTB"/>
    <property type="match status" value="1"/>
</dbReference>
<comment type="function">
    <text evidence="5">Catalyzes the conversion of 1-hydroxy-2-methyl-2-(E)-butenyl 4-diphosphate (HMBPP) into a mixture of isopentenyl diphosphate (IPP) and dimethylallyl diphosphate (DMAPP). Acts in the terminal step of the DOXP/MEP pathway for isoprenoid precursor biosynthesis.</text>
</comment>
<keyword evidence="7" id="KW-1185">Reference proteome</keyword>
<keyword evidence="3 5" id="KW-0408">Iron</keyword>
<dbReference type="GO" id="GO:0051539">
    <property type="term" value="F:4 iron, 4 sulfur cluster binding"/>
    <property type="evidence" value="ECO:0007669"/>
    <property type="project" value="UniProtKB-UniRule"/>
</dbReference>
<comment type="cofactor">
    <cofactor evidence="5">
        <name>[4Fe-4S] cluster</name>
        <dbReference type="ChEBI" id="CHEBI:49883"/>
    </cofactor>
    <text evidence="5">Binds 1 [4Fe-4S] cluster per subunit.</text>
</comment>
<dbReference type="NCBIfam" id="TIGR00216">
    <property type="entry name" value="ispH_lytB"/>
    <property type="match status" value="1"/>
</dbReference>
<dbReference type="GO" id="GO:0051745">
    <property type="term" value="F:4-hydroxy-3-methylbut-2-enyl diphosphate reductase activity"/>
    <property type="evidence" value="ECO:0007669"/>
    <property type="project" value="UniProtKB-UniRule"/>
</dbReference>
<name>A0A1Y1RXW3_9SPIO</name>
<dbReference type="PANTHER" id="PTHR30426:SF0">
    <property type="entry name" value="4-HYDROXY-3-METHYLBUT-2-ENYL DIPHOSPHATE REDUCTASE"/>
    <property type="match status" value="1"/>
</dbReference>
<evidence type="ECO:0000313" key="7">
    <source>
        <dbReference type="Proteomes" id="UP000192343"/>
    </source>
</evidence>
<feature type="binding site" evidence="5">
    <location>
        <position position="125"/>
    </location>
    <ligand>
        <name>(2E)-4-hydroxy-3-methylbut-2-enyl diphosphate</name>
        <dbReference type="ChEBI" id="CHEBI:128753"/>
    </ligand>
</feature>
<dbReference type="InterPro" id="IPR003451">
    <property type="entry name" value="LytB/IspH"/>
</dbReference>
<dbReference type="OrthoDB" id="9777362at2"/>
<evidence type="ECO:0000256" key="3">
    <source>
        <dbReference type="ARBA" id="ARBA00023004"/>
    </source>
</evidence>
<feature type="binding site" evidence="5">
    <location>
        <position position="221"/>
    </location>
    <ligand>
        <name>isopentenyl diphosphate</name>
        <dbReference type="ChEBI" id="CHEBI:128769"/>
    </ligand>
</feature>
<feature type="binding site" evidence="5">
    <location>
        <position position="264"/>
    </location>
    <ligand>
        <name>(2E)-4-hydroxy-3-methylbut-2-enyl diphosphate</name>
        <dbReference type="ChEBI" id="CHEBI:128753"/>
    </ligand>
</feature>
<evidence type="ECO:0000256" key="5">
    <source>
        <dbReference type="HAMAP-Rule" id="MF_00191"/>
    </source>
</evidence>
<keyword evidence="5" id="KW-0414">Isoprene biosynthesis</keyword>
<dbReference type="HAMAP" id="MF_00191">
    <property type="entry name" value="IspH"/>
    <property type="match status" value="1"/>
</dbReference>
<keyword evidence="5" id="KW-0560">Oxidoreductase</keyword>
<accession>A0A1Y1RXW3</accession>
<dbReference type="GO" id="GO:0016114">
    <property type="term" value="P:terpenoid biosynthetic process"/>
    <property type="evidence" value="ECO:0007669"/>
    <property type="project" value="UniProtKB-UniRule"/>
</dbReference>
<feature type="binding site" evidence="5">
    <location>
        <position position="42"/>
    </location>
    <ligand>
        <name>dimethylallyl diphosphate</name>
        <dbReference type="ChEBI" id="CHEBI:57623"/>
    </ligand>
</feature>
<dbReference type="STRING" id="1963862.B4O97_08985"/>
<organism evidence="6 7">
    <name type="scientific">Marispirochaeta aestuarii</name>
    <dbReference type="NCBI Taxonomy" id="1963862"/>
    <lineage>
        <taxon>Bacteria</taxon>
        <taxon>Pseudomonadati</taxon>
        <taxon>Spirochaetota</taxon>
        <taxon>Spirochaetia</taxon>
        <taxon>Spirochaetales</taxon>
        <taxon>Spirochaetaceae</taxon>
        <taxon>Marispirochaeta</taxon>
    </lineage>
</organism>
<gene>
    <name evidence="5" type="primary">ispH</name>
    <name evidence="6" type="ORF">B4O97_08985</name>
</gene>
<dbReference type="CDD" id="cd13944">
    <property type="entry name" value="lytB_ispH"/>
    <property type="match status" value="1"/>
</dbReference>
<comment type="pathway">
    <text evidence="5">Isoprenoid biosynthesis; isopentenyl diphosphate biosynthesis via DXP pathway; isopentenyl diphosphate from 1-deoxy-D-xylulose 5-phosphate: step 6/6.</text>
</comment>
<evidence type="ECO:0000256" key="4">
    <source>
        <dbReference type="ARBA" id="ARBA00023014"/>
    </source>
</evidence>
<feature type="binding site" evidence="5">
    <location>
        <position position="125"/>
    </location>
    <ligand>
        <name>dimethylallyl diphosphate</name>
        <dbReference type="ChEBI" id="CHEBI:57623"/>
    </ligand>
</feature>
<dbReference type="UniPathway" id="UPA00056">
    <property type="reaction ID" value="UER00097"/>
</dbReference>
<feature type="binding site" evidence="5">
    <location>
        <position position="42"/>
    </location>
    <ligand>
        <name>(2E)-4-hydroxy-3-methylbut-2-enyl diphosphate</name>
        <dbReference type="ChEBI" id="CHEBI:128753"/>
    </ligand>
</feature>
<comment type="catalytic activity">
    <reaction evidence="5">
        <text>dimethylallyl diphosphate + 2 oxidized [2Fe-2S]-[ferredoxin] + H2O = (2E)-4-hydroxy-3-methylbut-2-enyl diphosphate + 2 reduced [2Fe-2S]-[ferredoxin] + 2 H(+)</text>
        <dbReference type="Rhea" id="RHEA:24825"/>
        <dbReference type="Rhea" id="RHEA-COMP:10000"/>
        <dbReference type="Rhea" id="RHEA-COMP:10001"/>
        <dbReference type="ChEBI" id="CHEBI:15377"/>
        <dbReference type="ChEBI" id="CHEBI:15378"/>
        <dbReference type="ChEBI" id="CHEBI:33737"/>
        <dbReference type="ChEBI" id="CHEBI:33738"/>
        <dbReference type="ChEBI" id="CHEBI:57623"/>
        <dbReference type="ChEBI" id="CHEBI:128753"/>
        <dbReference type="EC" id="1.17.7.4"/>
    </reaction>
</comment>
<feature type="binding site" evidence="5">
    <location>
        <position position="42"/>
    </location>
    <ligand>
        <name>isopentenyl diphosphate</name>
        <dbReference type="ChEBI" id="CHEBI:128769"/>
    </ligand>
</feature>
<feature type="binding site" evidence="5">
    <location>
        <position position="264"/>
    </location>
    <ligand>
        <name>dimethylallyl diphosphate</name>
        <dbReference type="ChEBI" id="CHEBI:57623"/>
    </ligand>
</feature>
<dbReference type="GO" id="GO:0019288">
    <property type="term" value="P:isopentenyl diphosphate biosynthetic process, methylerythritol 4-phosphate pathway"/>
    <property type="evidence" value="ECO:0007669"/>
    <property type="project" value="UniProtKB-UniRule"/>
</dbReference>